<feature type="transmembrane region" description="Helical" evidence="7">
    <location>
        <begin position="246"/>
        <end position="266"/>
    </location>
</feature>
<evidence type="ECO:0000259" key="8">
    <source>
        <dbReference type="Pfam" id="PF24016"/>
    </source>
</evidence>
<dbReference type="Pfam" id="PF03649">
    <property type="entry name" value="UPF0014"/>
    <property type="match status" value="1"/>
</dbReference>
<evidence type="ECO:0000256" key="6">
    <source>
        <dbReference type="SAM" id="MobiDB-lite"/>
    </source>
</evidence>
<keyword evidence="10" id="KW-1185">Reference proteome</keyword>
<dbReference type="InterPro" id="IPR055754">
    <property type="entry name" value="DUF7330"/>
</dbReference>
<keyword evidence="3 7" id="KW-0812">Transmembrane</keyword>
<evidence type="ECO:0000256" key="5">
    <source>
        <dbReference type="ARBA" id="ARBA00023136"/>
    </source>
</evidence>
<feature type="region of interest" description="Disordered" evidence="6">
    <location>
        <begin position="1"/>
        <end position="48"/>
    </location>
</feature>
<protein>
    <submittedName>
        <fullName evidence="9">UPF0014-domain-containing protein</fullName>
    </submittedName>
</protein>
<feature type="transmembrane region" description="Helical" evidence="7">
    <location>
        <begin position="366"/>
        <end position="389"/>
    </location>
</feature>
<dbReference type="PANTHER" id="PTHR30028">
    <property type="entry name" value="UPF0014 INNER MEMBRANE PROTEIN YBBM-RELATED"/>
    <property type="match status" value="1"/>
</dbReference>
<keyword evidence="5 7" id="KW-0472">Membrane</keyword>
<dbReference type="EMBL" id="BDGU01000209">
    <property type="protein sequence ID" value="GAW04784.1"/>
    <property type="molecule type" value="Genomic_DNA"/>
</dbReference>
<dbReference type="PANTHER" id="PTHR30028:SF0">
    <property type="entry name" value="PROTEIN ALUMINUM SENSITIVE 3"/>
    <property type="match status" value="1"/>
</dbReference>
<feature type="transmembrane region" description="Helical" evidence="7">
    <location>
        <begin position="432"/>
        <end position="451"/>
    </location>
</feature>
<dbReference type="Pfam" id="PF24016">
    <property type="entry name" value="DUF7330"/>
    <property type="match status" value="1"/>
</dbReference>
<evidence type="ECO:0000256" key="4">
    <source>
        <dbReference type="ARBA" id="ARBA00022989"/>
    </source>
</evidence>
<feature type="transmembrane region" description="Helical" evidence="7">
    <location>
        <begin position="273"/>
        <end position="296"/>
    </location>
</feature>
<evidence type="ECO:0000313" key="10">
    <source>
        <dbReference type="Proteomes" id="UP000188533"/>
    </source>
</evidence>
<reference evidence="9 10" key="2">
    <citation type="submission" date="2017-02" db="EMBL/GenBank/DDBJ databases">
        <title>A genome survey and senescence transcriptome analysis in Lentinula edodes.</title>
        <authorList>
            <person name="Sakamoto Y."/>
            <person name="Nakade K."/>
            <person name="Sato S."/>
            <person name="Yoshida Y."/>
            <person name="Miyazaki K."/>
            <person name="Natsume S."/>
            <person name="Konno N."/>
        </authorList>
    </citation>
    <scope>NUCLEOTIDE SEQUENCE [LARGE SCALE GENOMIC DNA]</scope>
    <source>
        <strain evidence="9 10">NBRC 111202</strain>
    </source>
</reference>
<comment type="caution">
    <text evidence="9">The sequence shown here is derived from an EMBL/GenBank/DDBJ whole genome shotgun (WGS) entry which is preliminary data.</text>
</comment>
<evidence type="ECO:0000256" key="3">
    <source>
        <dbReference type="ARBA" id="ARBA00022692"/>
    </source>
</evidence>
<feature type="domain" description="DUF7330" evidence="8">
    <location>
        <begin position="57"/>
        <end position="237"/>
    </location>
</feature>
<accession>A0A1Q3ECC4</accession>
<keyword evidence="4 7" id="KW-1133">Transmembrane helix</keyword>
<dbReference type="GO" id="GO:0005886">
    <property type="term" value="C:plasma membrane"/>
    <property type="evidence" value="ECO:0007669"/>
    <property type="project" value="TreeGrafter"/>
</dbReference>
<feature type="transmembrane region" description="Helical" evidence="7">
    <location>
        <begin position="463"/>
        <end position="488"/>
    </location>
</feature>
<dbReference type="InterPro" id="IPR005226">
    <property type="entry name" value="UPF0014_fam"/>
</dbReference>
<dbReference type="Proteomes" id="UP000188533">
    <property type="component" value="Unassembled WGS sequence"/>
</dbReference>
<gene>
    <name evidence="9" type="ORF">LENED_006595</name>
</gene>
<reference evidence="9 10" key="1">
    <citation type="submission" date="2016-08" db="EMBL/GenBank/DDBJ databases">
        <authorList>
            <consortium name="Lentinula edodes genome sequencing consortium"/>
            <person name="Sakamoto Y."/>
            <person name="Nakade K."/>
            <person name="Sato S."/>
            <person name="Yoshida Y."/>
            <person name="Miyazaki K."/>
            <person name="Natsume S."/>
            <person name="Konno N."/>
        </authorList>
    </citation>
    <scope>NUCLEOTIDE SEQUENCE [LARGE SCALE GENOMIC DNA]</scope>
    <source>
        <strain evidence="9 10">NBRC 111202</strain>
    </source>
</reference>
<evidence type="ECO:0000313" key="9">
    <source>
        <dbReference type="EMBL" id="GAW04784.1"/>
    </source>
</evidence>
<organism evidence="9 10">
    <name type="scientific">Lentinula edodes</name>
    <name type="common">Shiitake mushroom</name>
    <name type="synonym">Lentinus edodes</name>
    <dbReference type="NCBI Taxonomy" id="5353"/>
    <lineage>
        <taxon>Eukaryota</taxon>
        <taxon>Fungi</taxon>
        <taxon>Dikarya</taxon>
        <taxon>Basidiomycota</taxon>
        <taxon>Agaricomycotina</taxon>
        <taxon>Agaricomycetes</taxon>
        <taxon>Agaricomycetidae</taxon>
        <taxon>Agaricales</taxon>
        <taxon>Marasmiineae</taxon>
        <taxon>Omphalotaceae</taxon>
        <taxon>Lentinula</taxon>
    </lineage>
</organism>
<dbReference type="AlphaFoldDB" id="A0A1Q3ECC4"/>
<evidence type="ECO:0000256" key="1">
    <source>
        <dbReference type="ARBA" id="ARBA00004141"/>
    </source>
</evidence>
<comment type="similarity">
    <text evidence="2">Belongs to the UPF0014 family.</text>
</comment>
<proteinExistence type="inferred from homology"/>
<comment type="subcellular location">
    <subcellularLocation>
        <location evidence="1">Membrane</location>
        <topology evidence="1">Multi-pass membrane protein</topology>
    </subcellularLocation>
</comment>
<feature type="transmembrane region" description="Helical" evidence="7">
    <location>
        <begin position="333"/>
        <end position="354"/>
    </location>
</feature>
<feature type="transmembrane region" description="Helical" evidence="7">
    <location>
        <begin position="302"/>
        <end position="321"/>
    </location>
</feature>
<evidence type="ECO:0000256" key="7">
    <source>
        <dbReference type="SAM" id="Phobius"/>
    </source>
</evidence>
<sequence length="576" mass="62968">MLIPADAKSEGPHAYKPSPLPETHSEAAASPPPYASLDSSSTYPRPLVIPDSAKPSNFVSLSKTHDSCRGTYVIDPSLNIPSEYLPSLPDGESEDTRSNFYARSVHGNVSADLYLLDKPITEPRQNIILNTSSTHGSVSTCIRRGNKIVPFKLKSCSKNGNVAVRIPRSFQGPVTGTTKHGRIWLSEAVSAQTVVFSEVQGVKRLFIGDMSTRDDKLDDAIIMETQHGNIRIYYEDEDYEGTELTWLNVALAFGFIAFNVIFSYVFDLGVGVSLLVAATRCVVQLAIVGTLLQKVFETDNPWAVAGIAFLLNLMGTFEIVVNKSKKRHQNMFPSVLFSLLASTIPISIIGVRFAMSVTKFWEPAQYIPVVGMLCGSTINGVVVSITYILKELQENRDRVEMYLAFGASRSEACKPILVDALRIALTPTINQMSVLGIISIPGMMTGAILGGSSVERAAKLQMIIMFFLSASTALASICSAGYTISVVVDREHRIRQDRIYSKSLYNFSFSLTSWGLSAIVGRLHKVRNVIRNAMRSLYKALVGGFAAKDNAVRGAREESGGLLERGLSYEDNPPLN</sequence>
<name>A0A1Q3ECC4_LENED</name>
<evidence type="ECO:0000256" key="2">
    <source>
        <dbReference type="ARBA" id="ARBA00005268"/>
    </source>
</evidence>